<evidence type="ECO:0000256" key="1">
    <source>
        <dbReference type="SAM" id="MobiDB-lite"/>
    </source>
</evidence>
<feature type="compositionally biased region" description="Low complexity" evidence="1">
    <location>
        <begin position="134"/>
        <end position="143"/>
    </location>
</feature>
<dbReference type="HOGENOM" id="CLU_660475_0_0_1"/>
<proteinExistence type="predicted"/>
<dbReference type="InParanoid" id="F6TZB8"/>
<feature type="compositionally biased region" description="Polar residues" evidence="1">
    <location>
        <begin position="157"/>
        <end position="168"/>
    </location>
</feature>
<reference evidence="2" key="3">
    <citation type="submission" date="2025-08" db="UniProtKB">
        <authorList>
            <consortium name="Ensembl"/>
        </authorList>
    </citation>
    <scope>IDENTIFICATION</scope>
</reference>
<dbReference type="Proteomes" id="UP000008144">
    <property type="component" value="Chromosome 9"/>
</dbReference>
<evidence type="ECO:0000313" key="3">
    <source>
        <dbReference type="Proteomes" id="UP000008144"/>
    </source>
</evidence>
<feature type="region of interest" description="Disordered" evidence="1">
    <location>
        <begin position="1"/>
        <end position="31"/>
    </location>
</feature>
<feature type="region of interest" description="Disordered" evidence="1">
    <location>
        <begin position="352"/>
        <end position="389"/>
    </location>
</feature>
<reference evidence="2" key="2">
    <citation type="journal article" date="2008" name="Genome Biol.">
        <title>Improved genome assembly and evidence-based global gene model set for the chordate Ciona intestinalis: new insight into intron and operon populations.</title>
        <authorList>
            <person name="Satou Y."/>
            <person name="Mineta K."/>
            <person name="Ogasawara M."/>
            <person name="Sasakura Y."/>
            <person name="Shoguchi E."/>
            <person name="Ueno K."/>
            <person name="Yamada L."/>
            <person name="Matsumoto J."/>
            <person name="Wasserscheid J."/>
            <person name="Dewar K."/>
            <person name="Wiley G.B."/>
            <person name="Macmil S.L."/>
            <person name="Roe B.A."/>
            <person name="Zeller R.W."/>
            <person name="Hastings K.E."/>
            <person name="Lemaire P."/>
            <person name="Lindquist E."/>
            <person name="Endo T."/>
            <person name="Hotta K."/>
            <person name="Inaba K."/>
        </authorList>
    </citation>
    <scope>NUCLEOTIDE SEQUENCE [LARGE SCALE GENOMIC DNA]</scope>
    <source>
        <strain evidence="2">wild type</strain>
    </source>
</reference>
<feature type="region of interest" description="Disordered" evidence="1">
    <location>
        <begin position="122"/>
        <end position="170"/>
    </location>
</feature>
<organism evidence="2 3">
    <name type="scientific">Ciona intestinalis</name>
    <name type="common">Transparent sea squirt</name>
    <name type="synonym">Ascidia intestinalis</name>
    <dbReference type="NCBI Taxonomy" id="7719"/>
    <lineage>
        <taxon>Eukaryota</taxon>
        <taxon>Metazoa</taxon>
        <taxon>Chordata</taxon>
        <taxon>Tunicata</taxon>
        <taxon>Ascidiacea</taxon>
        <taxon>Phlebobranchia</taxon>
        <taxon>Cionidae</taxon>
        <taxon>Ciona</taxon>
    </lineage>
</organism>
<name>F6TZB8_CIOIN</name>
<reference evidence="3" key="1">
    <citation type="journal article" date="2002" name="Science">
        <title>The draft genome of Ciona intestinalis: insights into chordate and vertebrate origins.</title>
        <authorList>
            <person name="Dehal P."/>
            <person name="Satou Y."/>
            <person name="Campbell R.K."/>
            <person name="Chapman J."/>
            <person name="Degnan B."/>
            <person name="De Tomaso A."/>
            <person name="Davidson B."/>
            <person name="Di Gregorio A."/>
            <person name="Gelpke M."/>
            <person name="Goodstein D.M."/>
            <person name="Harafuji N."/>
            <person name="Hastings K.E."/>
            <person name="Ho I."/>
            <person name="Hotta K."/>
            <person name="Huang W."/>
            <person name="Kawashima T."/>
            <person name="Lemaire P."/>
            <person name="Martinez D."/>
            <person name="Meinertzhagen I.A."/>
            <person name="Necula S."/>
            <person name="Nonaka M."/>
            <person name="Putnam N."/>
            <person name="Rash S."/>
            <person name="Saiga H."/>
            <person name="Satake M."/>
            <person name="Terry A."/>
            <person name="Yamada L."/>
            <person name="Wang H.G."/>
            <person name="Awazu S."/>
            <person name="Azumi K."/>
            <person name="Boore J."/>
            <person name="Branno M."/>
            <person name="Chin-Bow S."/>
            <person name="DeSantis R."/>
            <person name="Doyle S."/>
            <person name="Francino P."/>
            <person name="Keys D.N."/>
            <person name="Haga S."/>
            <person name="Hayashi H."/>
            <person name="Hino K."/>
            <person name="Imai K.S."/>
            <person name="Inaba K."/>
            <person name="Kano S."/>
            <person name="Kobayashi K."/>
            <person name="Kobayashi M."/>
            <person name="Lee B.I."/>
            <person name="Makabe K.W."/>
            <person name="Manohar C."/>
            <person name="Matassi G."/>
            <person name="Medina M."/>
            <person name="Mochizuki Y."/>
            <person name="Mount S."/>
            <person name="Morishita T."/>
            <person name="Miura S."/>
            <person name="Nakayama A."/>
            <person name="Nishizaka S."/>
            <person name="Nomoto H."/>
            <person name="Ohta F."/>
            <person name="Oishi K."/>
            <person name="Rigoutsos I."/>
            <person name="Sano M."/>
            <person name="Sasaki A."/>
            <person name="Sasakura Y."/>
            <person name="Shoguchi E."/>
            <person name="Shin-i T."/>
            <person name="Spagnuolo A."/>
            <person name="Stainier D."/>
            <person name="Suzuki M.M."/>
            <person name="Tassy O."/>
            <person name="Takatori N."/>
            <person name="Tokuoka M."/>
            <person name="Yagi K."/>
            <person name="Yoshizaki F."/>
            <person name="Wada S."/>
            <person name="Zhang C."/>
            <person name="Hyatt P.D."/>
            <person name="Larimer F."/>
            <person name="Detter C."/>
            <person name="Doggett N."/>
            <person name="Glavina T."/>
            <person name="Hawkins T."/>
            <person name="Richardson P."/>
            <person name="Lucas S."/>
            <person name="Kohara Y."/>
            <person name="Levine M."/>
            <person name="Satoh N."/>
            <person name="Rokhsar D.S."/>
        </authorList>
    </citation>
    <scope>NUCLEOTIDE SEQUENCE [LARGE SCALE GENOMIC DNA]</scope>
</reference>
<accession>F6TZB8</accession>
<reference evidence="2" key="4">
    <citation type="submission" date="2025-09" db="UniProtKB">
        <authorList>
            <consortium name="Ensembl"/>
        </authorList>
    </citation>
    <scope>IDENTIFICATION</scope>
</reference>
<keyword evidence="3" id="KW-1185">Reference proteome</keyword>
<protein>
    <submittedName>
        <fullName evidence="2">Uncharacterized protein</fullName>
    </submittedName>
</protein>
<dbReference type="Ensembl" id="ENSCINT00000026216.2">
    <property type="protein sequence ID" value="ENSCINP00000025970.2"/>
    <property type="gene ID" value="ENSCING00000014333.2"/>
</dbReference>
<feature type="compositionally biased region" description="Polar residues" evidence="1">
    <location>
        <begin position="318"/>
        <end position="328"/>
    </location>
</feature>
<sequence>MPSVEQSLPRPTDIGLFLRGPPNPQNPTSPNMEMKRMMGAQLAPRFHNDITMAVMQKQMQDLVARNTEMKSAKLAKMNQPSRQDFAAMSQQQLFNMQQGLAGSPYDRDYDLISDPSRGLFKFMTSANLPGGGSNETSSTSSPTPGGGGGQQVSTTTCSPQAGSINNYKGTGAMLAKNPGMEIPRRPNALPTQARNFAPNTPKQLTPTGLGHFTVVDPQPQHGDIYPRDRMGSMFGISPSSNPHLNEEMRFGRTSADQSPTSDHYAQFDRMKNLFTDLPTPSDLSTLTPNTIDPLLHQQSNKDILPDKEGGDSYKLFPDTNNSLFSSQRNRGDLRLSGPGTIGSERAAAQMNSYSPWSNPTAPPVEGKPQERVRGQTQEGPYMSHSFWSTPMVPSGPSALELLIQRQNHVTRDKSPP</sequence>
<dbReference type="AlphaFoldDB" id="F6TZB8"/>
<feature type="region of interest" description="Disordered" evidence="1">
    <location>
        <begin position="298"/>
        <end position="335"/>
    </location>
</feature>
<evidence type="ECO:0000313" key="2">
    <source>
        <dbReference type="Ensembl" id="ENSCINP00000025970.2"/>
    </source>
</evidence>
<dbReference type="EMBL" id="EAAA01002795">
    <property type="status" value="NOT_ANNOTATED_CDS"/>
    <property type="molecule type" value="Genomic_DNA"/>
</dbReference>